<feature type="transmembrane region" description="Helical" evidence="1">
    <location>
        <begin position="35"/>
        <end position="52"/>
    </location>
</feature>
<evidence type="ECO:0000256" key="1">
    <source>
        <dbReference type="SAM" id="Phobius"/>
    </source>
</evidence>
<name>A0A448WP16_9PLAT</name>
<evidence type="ECO:0000313" key="2">
    <source>
        <dbReference type="EMBL" id="VEL16556.1"/>
    </source>
</evidence>
<keyword evidence="1" id="KW-0472">Membrane</keyword>
<keyword evidence="1" id="KW-0812">Transmembrane</keyword>
<keyword evidence="1" id="KW-1133">Transmembrane helix</keyword>
<dbReference type="Proteomes" id="UP000784294">
    <property type="component" value="Unassembled WGS sequence"/>
</dbReference>
<proteinExistence type="predicted"/>
<keyword evidence="3" id="KW-1185">Reference proteome</keyword>
<comment type="caution">
    <text evidence="2">The sequence shown here is derived from an EMBL/GenBank/DDBJ whole genome shotgun (WGS) entry which is preliminary data.</text>
</comment>
<protein>
    <submittedName>
        <fullName evidence="2">Uncharacterized protein</fullName>
    </submittedName>
</protein>
<gene>
    <name evidence="2" type="ORF">PXEA_LOCUS9996</name>
</gene>
<evidence type="ECO:0000313" key="3">
    <source>
        <dbReference type="Proteomes" id="UP000784294"/>
    </source>
</evidence>
<sequence>MSPHGVAQRSTAHRTKMHVNCDQCRMHQQQMANHIFSTIAGVAQFFNFIPVFERLERKFARDNAMKAF</sequence>
<organism evidence="2 3">
    <name type="scientific">Protopolystoma xenopodis</name>
    <dbReference type="NCBI Taxonomy" id="117903"/>
    <lineage>
        <taxon>Eukaryota</taxon>
        <taxon>Metazoa</taxon>
        <taxon>Spiralia</taxon>
        <taxon>Lophotrochozoa</taxon>
        <taxon>Platyhelminthes</taxon>
        <taxon>Monogenea</taxon>
        <taxon>Polyopisthocotylea</taxon>
        <taxon>Polystomatidea</taxon>
        <taxon>Polystomatidae</taxon>
        <taxon>Protopolystoma</taxon>
    </lineage>
</organism>
<accession>A0A448WP16</accession>
<dbReference type="EMBL" id="CAAALY010028917">
    <property type="protein sequence ID" value="VEL16556.1"/>
    <property type="molecule type" value="Genomic_DNA"/>
</dbReference>
<reference evidence="2" key="1">
    <citation type="submission" date="2018-11" db="EMBL/GenBank/DDBJ databases">
        <authorList>
            <consortium name="Pathogen Informatics"/>
        </authorList>
    </citation>
    <scope>NUCLEOTIDE SEQUENCE</scope>
</reference>
<dbReference type="AlphaFoldDB" id="A0A448WP16"/>